<feature type="transmembrane region" description="Helical" evidence="1">
    <location>
        <begin position="27"/>
        <end position="46"/>
    </location>
</feature>
<keyword evidence="4" id="KW-1185">Reference proteome</keyword>
<gene>
    <name evidence="2" type="ORF">HINF_LOCUS22409</name>
    <name evidence="3" type="ORF">HINF_LOCUS59246</name>
</gene>
<protein>
    <submittedName>
        <fullName evidence="3">Hypothetical_protein</fullName>
    </submittedName>
</protein>
<evidence type="ECO:0000313" key="2">
    <source>
        <dbReference type="EMBL" id="CAI9934764.1"/>
    </source>
</evidence>
<dbReference type="Proteomes" id="UP001642409">
    <property type="component" value="Unassembled WGS sequence"/>
</dbReference>
<comment type="caution">
    <text evidence="2">The sequence shown here is derived from an EMBL/GenBank/DDBJ whole genome shotgun (WGS) entry which is preliminary data.</text>
</comment>
<name>A0AA86TZT8_9EUKA</name>
<keyword evidence="1" id="KW-0812">Transmembrane</keyword>
<dbReference type="EMBL" id="CATOUU010000589">
    <property type="protein sequence ID" value="CAI9934764.1"/>
    <property type="molecule type" value="Genomic_DNA"/>
</dbReference>
<evidence type="ECO:0000313" key="3">
    <source>
        <dbReference type="EMBL" id="CAL6079154.1"/>
    </source>
</evidence>
<keyword evidence="1" id="KW-1133">Transmembrane helix</keyword>
<dbReference type="EMBL" id="CAXDID020000339">
    <property type="protein sequence ID" value="CAL6079154.1"/>
    <property type="molecule type" value="Genomic_DNA"/>
</dbReference>
<reference evidence="2" key="1">
    <citation type="submission" date="2023-06" db="EMBL/GenBank/DDBJ databases">
        <authorList>
            <person name="Kurt Z."/>
        </authorList>
    </citation>
    <scope>NUCLEOTIDE SEQUENCE</scope>
</reference>
<proteinExistence type="predicted"/>
<reference evidence="3 4" key="2">
    <citation type="submission" date="2024-07" db="EMBL/GenBank/DDBJ databases">
        <authorList>
            <person name="Akdeniz Z."/>
        </authorList>
    </citation>
    <scope>NUCLEOTIDE SEQUENCE [LARGE SCALE GENOMIC DNA]</scope>
</reference>
<evidence type="ECO:0000256" key="1">
    <source>
        <dbReference type="SAM" id="Phobius"/>
    </source>
</evidence>
<accession>A0AA86TZT8</accession>
<keyword evidence="1" id="KW-0472">Membrane</keyword>
<sequence>MNPSSTTLSKAGISAVSLQLQRQTLSLIVHSLIVKIYLTHLTFVYTKMLKYCKYQNTINQVKVKESYKDNFRGQQCQFKQRTNLGCLRRLFRVTILEDEV</sequence>
<dbReference type="AlphaFoldDB" id="A0AA86TZT8"/>
<evidence type="ECO:0000313" key="4">
    <source>
        <dbReference type="Proteomes" id="UP001642409"/>
    </source>
</evidence>
<organism evidence="2">
    <name type="scientific">Hexamita inflata</name>
    <dbReference type="NCBI Taxonomy" id="28002"/>
    <lineage>
        <taxon>Eukaryota</taxon>
        <taxon>Metamonada</taxon>
        <taxon>Diplomonadida</taxon>
        <taxon>Hexamitidae</taxon>
        <taxon>Hexamitinae</taxon>
        <taxon>Hexamita</taxon>
    </lineage>
</organism>